<dbReference type="PANTHER" id="PTHR30037:SF4">
    <property type="entry name" value="DNA-3-METHYLADENINE GLYCOSYLASE I"/>
    <property type="match status" value="1"/>
</dbReference>
<keyword evidence="4 9" id="KW-0862">Zinc</keyword>
<dbReference type="GO" id="GO:0008725">
    <property type="term" value="F:DNA-3-methyladenine glycosylase activity"/>
    <property type="evidence" value="ECO:0007669"/>
    <property type="project" value="UniProtKB-EC"/>
</dbReference>
<comment type="function">
    <text evidence="7">Hydrolysis of the deoxyribose N-glycosidic bond to excise 3-methyladenine from the damaged DNA polymer formed by alkylation lesions.</text>
</comment>
<dbReference type="AlphaFoldDB" id="A0A291R006"/>
<keyword evidence="2" id="KW-0227">DNA damage</keyword>
<accession>A0A291R006</accession>
<dbReference type="Gene3D" id="1.10.340.30">
    <property type="entry name" value="Hypothetical protein, domain 2"/>
    <property type="match status" value="1"/>
</dbReference>
<dbReference type="GO" id="GO:0046872">
    <property type="term" value="F:metal ion binding"/>
    <property type="evidence" value="ECO:0007669"/>
    <property type="project" value="UniProtKB-KW"/>
</dbReference>
<dbReference type="PANTHER" id="PTHR30037">
    <property type="entry name" value="DNA-3-METHYLADENINE GLYCOSYLASE 1"/>
    <property type="match status" value="1"/>
</dbReference>
<keyword evidence="11" id="KW-1185">Reference proteome</keyword>
<evidence type="ECO:0000256" key="8">
    <source>
        <dbReference type="ARBA" id="ARBA00066766"/>
    </source>
</evidence>
<dbReference type="KEGG" id="cbae:COR50_21095"/>
<evidence type="ECO:0000256" key="5">
    <source>
        <dbReference type="ARBA" id="ARBA00023204"/>
    </source>
</evidence>
<gene>
    <name evidence="10" type="ORF">COR50_21095</name>
</gene>
<evidence type="ECO:0000256" key="6">
    <source>
        <dbReference type="ARBA" id="ARBA00052558"/>
    </source>
</evidence>
<dbReference type="SUPFAM" id="SSF48150">
    <property type="entry name" value="DNA-glycosylase"/>
    <property type="match status" value="1"/>
</dbReference>
<keyword evidence="5" id="KW-0234">DNA repair</keyword>
<evidence type="ECO:0000256" key="1">
    <source>
        <dbReference type="ARBA" id="ARBA00022723"/>
    </source>
</evidence>
<dbReference type="InterPro" id="IPR004597">
    <property type="entry name" value="Tag"/>
</dbReference>
<proteinExistence type="predicted"/>
<dbReference type="GO" id="GO:0006284">
    <property type="term" value="P:base-excision repair"/>
    <property type="evidence" value="ECO:0007669"/>
    <property type="project" value="InterPro"/>
</dbReference>
<dbReference type="Proteomes" id="UP000220133">
    <property type="component" value="Chromosome"/>
</dbReference>
<dbReference type="EMBL" id="CP023777">
    <property type="protein sequence ID" value="ATL49472.1"/>
    <property type="molecule type" value="Genomic_DNA"/>
</dbReference>
<dbReference type="FunFam" id="1.10.340.30:FF:000009">
    <property type="entry name" value="DNA-3-methyladenine glycosylase I"/>
    <property type="match status" value="1"/>
</dbReference>
<evidence type="ECO:0000313" key="10">
    <source>
        <dbReference type="EMBL" id="ATL49472.1"/>
    </source>
</evidence>
<dbReference type="EC" id="3.2.2.20" evidence="8"/>
<keyword evidence="1 9" id="KW-0479">Metal-binding</keyword>
<evidence type="ECO:0000256" key="2">
    <source>
        <dbReference type="ARBA" id="ARBA00022763"/>
    </source>
</evidence>
<dbReference type="OrthoDB" id="9807664at2"/>
<evidence type="ECO:0000313" key="11">
    <source>
        <dbReference type="Proteomes" id="UP000220133"/>
    </source>
</evidence>
<feature type="binding site" evidence="9">
    <location>
        <position position="177"/>
    </location>
    <ligand>
        <name>Zn(2+)</name>
        <dbReference type="ChEBI" id="CHEBI:29105"/>
    </ligand>
</feature>
<evidence type="ECO:0000256" key="9">
    <source>
        <dbReference type="PIRSR" id="PIRSR604597-1"/>
    </source>
</evidence>
<evidence type="ECO:0000256" key="3">
    <source>
        <dbReference type="ARBA" id="ARBA00022801"/>
    </source>
</evidence>
<keyword evidence="3" id="KW-0378">Hydrolase</keyword>
<dbReference type="RefSeq" id="WP_098195839.1">
    <property type="nucleotide sequence ID" value="NZ_CP023777.1"/>
</dbReference>
<feature type="binding site" evidence="9">
    <location>
        <position position="19"/>
    </location>
    <ligand>
        <name>Zn(2+)</name>
        <dbReference type="ChEBI" id="CHEBI:29105"/>
    </ligand>
</feature>
<reference evidence="10 11" key="1">
    <citation type="submission" date="2017-10" db="EMBL/GenBank/DDBJ databases">
        <title>Paenichitinophaga pekingensis gen. nov., sp. nov., isolated from activated sludge.</title>
        <authorList>
            <person name="Jin D."/>
            <person name="Kong X."/>
            <person name="Deng Y."/>
            <person name="Bai Z."/>
        </authorList>
    </citation>
    <scope>NUCLEOTIDE SEQUENCE [LARGE SCALE GENOMIC DNA]</scope>
    <source>
        <strain evidence="10 11">13</strain>
    </source>
</reference>
<dbReference type="NCBIfam" id="TIGR00624">
    <property type="entry name" value="tag"/>
    <property type="match status" value="1"/>
</dbReference>
<evidence type="ECO:0000256" key="4">
    <source>
        <dbReference type="ARBA" id="ARBA00022833"/>
    </source>
</evidence>
<sequence>MEKKRCAWCLKDKLYMDYHDHEWGTPLHDDTRLFEMLNLEGAQAGLSWYTVLTKRENYREAFDNWDAKKIAKYGDKKVAELLANPGIIRNKLKVAATISNAAAFLAVQKEFGSFDHYIWSFVEHQPIVNQFKSLSQVPAKTGISDMMSKDLKKRGFKFVGSTICYAFMQAVGMTNDHMMDCWKR</sequence>
<name>A0A291R006_9BACT</name>
<dbReference type="InterPro" id="IPR005019">
    <property type="entry name" value="Adenine_glyco"/>
</dbReference>
<comment type="catalytic activity">
    <reaction evidence="6">
        <text>Hydrolysis of alkylated DNA, releasing 3-methyladenine.</text>
        <dbReference type="EC" id="3.2.2.20"/>
    </reaction>
</comment>
<dbReference type="InterPro" id="IPR052891">
    <property type="entry name" value="DNA-3mA_glycosylase"/>
</dbReference>
<dbReference type="Pfam" id="PF03352">
    <property type="entry name" value="Adenine_glyco"/>
    <property type="match status" value="1"/>
</dbReference>
<dbReference type="InterPro" id="IPR011257">
    <property type="entry name" value="DNA_glycosylase"/>
</dbReference>
<feature type="binding site" evidence="9">
    <location>
        <position position="6"/>
    </location>
    <ligand>
        <name>Zn(2+)</name>
        <dbReference type="ChEBI" id="CHEBI:29105"/>
    </ligand>
</feature>
<evidence type="ECO:0000256" key="7">
    <source>
        <dbReference type="ARBA" id="ARBA00057608"/>
    </source>
</evidence>
<organism evidence="10 11">
    <name type="scientific">Chitinophaga caeni</name>
    <dbReference type="NCBI Taxonomy" id="2029983"/>
    <lineage>
        <taxon>Bacteria</taxon>
        <taxon>Pseudomonadati</taxon>
        <taxon>Bacteroidota</taxon>
        <taxon>Chitinophagia</taxon>
        <taxon>Chitinophagales</taxon>
        <taxon>Chitinophagaceae</taxon>
        <taxon>Chitinophaga</taxon>
    </lineage>
</organism>
<feature type="binding site" evidence="9">
    <location>
        <position position="181"/>
    </location>
    <ligand>
        <name>Zn(2+)</name>
        <dbReference type="ChEBI" id="CHEBI:29105"/>
    </ligand>
</feature>
<protein>
    <recommendedName>
        <fullName evidence="8">DNA-3-methyladenine glycosylase I</fullName>
        <ecNumber evidence="8">3.2.2.20</ecNumber>
    </recommendedName>
</protein>